<dbReference type="GO" id="GO:0016787">
    <property type="term" value="F:hydrolase activity"/>
    <property type="evidence" value="ECO:0007669"/>
    <property type="project" value="InterPro"/>
</dbReference>
<comment type="similarity">
    <text evidence="1">Belongs to the pectinacetylesterase family. Notum subfamily.</text>
</comment>
<proteinExistence type="inferred from homology"/>
<dbReference type="PANTHER" id="PTHR21562:SF122">
    <property type="entry name" value="PALMITOLEOYL-PROTEIN CARBOXYLESTERASE NOTUM"/>
    <property type="match status" value="1"/>
</dbReference>
<dbReference type="EMBL" id="CAEY01001884">
    <property type="status" value="NOT_ANNOTATED_CDS"/>
    <property type="molecule type" value="Genomic_DNA"/>
</dbReference>
<dbReference type="ESTHER" id="tetur-t1k8v6">
    <property type="family name" value="Pectinacetylesterase-Notum"/>
</dbReference>
<dbReference type="Proteomes" id="UP000015104">
    <property type="component" value="Unassembled WGS sequence"/>
</dbReference>
<dbReference type="InterPro" id="IPR004963">
    <property type="entry name" value="PAE/NOTUM"/>
</dbReference>
<sequence>MRISHISSQHQSLGKLSQVIRTNQYRPSWSLSTSPSPFLNMSSSSSSSKLTPLGSSSYSSFSFKPSTSSVFSSFLSSSSSTSNDHQSDTDNLFFIKNTPNFSSPPPPLKDSTIHTSNHRHHNHHHSSQSSTHQRGQQFLHESPPLKRFMLKNRNVTCNDGTKAGYYYRSSIGYSRRWIVFLEGGWYCFSPSTCHQRWLGMRNLMTSAHWPQSRSVGGILSPNPQENPYFWNANHVFIPYCSSDSWSGDSPAATSADLSFLGSRIITEVINELLLSKGLSDGKSLLLAGSSAGAGGVLVNLDRVADFISSTGSKIEVRGLMDSGCAINCSPIDSIKQGMKLWNGKVPESCRLKYPKEPWRCYFGYRLYPTLKTPLFVFQWIFDEAQMIADNVGAPVTKAQWNYIYQMGQELRNTLSNVSAYFAPSCISHIVLTKPNWNSIKINGTSLPQAIRCWELHSASNGSPYRRDVISRSHTNQYSSRSLVSTSFVADESRPNNGPINKTPFSPAQASLPISSVNIHSKQHYTQEQQSQNVKRSSSVIVPQLLTKTPYQSLTNFPDNSNNINKTVENYNYDSYGNRVIKKKSKRRHKKHKKRQQLEMVRSKRLAARQELIRLGYQRPQRLGKNTNCRYNLMDVCSWPQCNSGCPKLHNPFTGEEVNFLELLKSYGFNLMAVAQALGMETKTLNEMEDGALFQLFHKKVS</sequence>
<evidence type="ECO:0008006" key="5">
    <source>
        <dbReference type="Google" id="ProtNLM"/>
    </source>
</evidence>
<feature type="region of interest" description="Disordered" evidence="2">
    <location>
        <begin position="101"/>
        <end position="138"/>
    </location>
</feature>
<dbReference type="STRING" id="32264.T1K8V6"/>
<evidence type="ECO:0000313" key="3">
    <source>
        <dbReference type="EnsemblMetazoa" id="tetur07g02740.1"/>
    </source>
</evidence>
<protein>
    <recommendedName>
        <fullName evidence="5">Notum</fullName>
    </recommendedName>
</protein>
<accession>T1K8V6</accession>
<dbReference type="Pfam" id="PF03283">
    <property type="entry name" value="PAE"/>
    <property type="match status" value="1"/>
</dbReference>
<reference evidence="3" key="2">
    <citation type="submission" date="2015-06" db="UniProtKB">
        <authorList>
            <consortium name="EnsemblMetazoa"/>
        </authorList>
    </citation>
    <scope>IDENTIFICATION</scope>
</reference>
<dbReference type="eggNOG" id="KOG4287">
    <property type="taxonomic scope" value="Eukaryota"/>
</dbReference>
<keyword evidence="4" id="KW-1185">Reference proteome</keyword>
<dbReference type="HOGENOM" id="CLU_026533_1_1_1"/>
<feature type="compositionally biased region" description="Basic residues" evidence="2">
    <location>
        <begin position="116"/>
        <end position="126"/>
    </location>
</feature>
<name>T1K8V6_TETUR</name>
<dbReference type="EnsemblMetazoa" id="tetur07g02740.1">
    <property type="protein sequence ID" value="tetur07g02740.1"/>
    <property type="gene ID" value="tetur07g02740"/>
</dbReference>
<evidence type="ECO:0000256" key="1">
    <source>
        <dbReference type="ARBA" id="ARBA00010213"/>
    </source>
</evidence>
<reference evidence="4" key="1">
    <citation type="submission" date="2011-08" db="EMBL/GenBank/DDBJ databases">
        <authorList>
            <person name="Rombauts S."/>
        </authorList>
    </citation>
    <scope>NUCLEOTIDE SEQUENCE</scope>
    <source>
        <strain evidence="4">London</strain>
    </source>
</reference>
<evidence type="ECO:0000313" key="4">
    <source>
        <dbReference type="Proteomes" id="UP000015104"/>
    </source>
</evidence>
<organism evidence="3 4">
    <name type="scientific">Tetranychus urticae</name>
    <name type="common">Two-spotted spider mite</name>
    <dbReference type="NCBI Taxonomy" id="32264"/>
    <lineage>
        <taxon>Eukaryota</taxon>
        <taxon>Metazoa</taxon>
        <taxon>Ecdysozoa</taxon>
        <taxon>Arthropoda</taxon>
        <taxon>Chelicerata</taxon>
        <taxon>Arachnida</taxon>
        <taxon>Acari</taxon>
        <taxon>Acariformes</taxon>
        <taxon>Trombidiformes</taxon>
        <taxon>Prostigmata</taxon>
        <taxon>Eleutherengona</taxon>
        <taxon>Raphignathae</taxon>
        <taxon>Tetranychoidea</taxon>
        <taxon>Tetranychidae</taxon>
        <taxon>Tetranychus</taxon>
    </lineage>
</organism>
<dbReference type="PANTHER" id="PTHR21562">
    <property type="entry name" value="NOTUM-RELATED"/>
    <property type="match status" value="1"/>
</dbReference>
<dbReference type="AlphaFoldDB" id="T1K8V6"/>
<evidence type="ECO:0000256" key="2">
    <source>
        <dbReference type="SAM" id="MobiDB-lite"/>
    </source>
</evidence>